<gene>
    <name evidence="2" type="ORF">NIE36_12780</name>
    <name evidence="1" type="ORF">OSB80_12815</name>
</gene>
<organism evidence="2 4">
    <name type="scientific">Paraburkholderia madseniana</name>
    <dbReference type="NCBI Taxonomy" id="2599607"/>
    <lineage>
        <taxon>Bacteria</taxon>
        <taxon>Pseudomonadati</taxon>
        <taxon>Pseudomonadota</taxon>
        <taxon>Betaproteobacteria</taxon>
        <taxon>Burkholderiales</taxon>
        <taxon>Burkholderiaceae</taxon>
        <taxon>Paraburkholderia</taxon>
    </lineage>
</organism>
<dbReference type="EMBL" id="JAPKHW010000008">
    <property type="protein sequence ID" value="MCX4146249.1"/>
    <property type="molecule type" value="Genomic_DNA"/>
</dbReference>
<dbReference type="Proteomes" id="UP001209412">
    <property type="component" value="Unassembled WGS sequence"/>
</dbReference>
<comment type="caution">
    <text evidence="2">The sequence shown here is derived from an EMBL/GenBank/DDBJ whole genome shotgun (WGS) entry which is preliminary data.</text>
</comment>
<reference evidence="2" key="1">
    <citation type="submission" date="2022-06" db="EMBL/GenBank/DDBJ databases">
        <title>PHB producers.</title>
        <authorList>
            <person name="Besaury L."/>
        </authorList>
    </citation>
    <scope>NUCLEOTIDE SEQUENCE</scope>
    <source>
        <strain evidence="2 3">SEWS6</strain>
    </source>
</reference>
<protein>
    <submittedName>
        <fullName evidence="2">Uncharacterized protein</fullName>
    </submittedName>
</protein>
<accession>A0AAP5BCS6</accession>
<evidence type="ECO:0000313" key="1">
    <source>
        <dbReference type="EMBL" id="MCX4146249.1"/>
    </source>
</evidence>
<dbReference type="RefSeq" id="WP_266257950.1">
    <property type="nucleotide sequence ID" value="NZ_JAMXWF010000008.1"/>
</dbReference>
<evidence type="ECO:0000313" key="4">
    <source>
        <dbReference type="Proteomes" id="UP001242288"/>
    </source>
</evidence>
<dbReference type="Proteomes" id="UP001242288">
    <property type="component" value="Unassembled WGS sequence"/>
</dbReference>
<proteinExistence type="predicted"/>
<evidence type="ECO:0000313" key="2">
    <source>
        <dbReference type="EMBL" id="MDQ6408075.1"/>
    </source>
</evidence>
<sequence>MQIDIAAGQARGMVFHLDVLKPSRPTEQASDAVHCAHTKEQMSLDLEDLW</sequence>
<keyword evidence="3" id="KW-1185">Reference proteome</keyword>
<name>A0AAP5BCS6_9BURK</name>
<dbReference type="AlphaFoldDB" id="A0AAP5BCS6"/>
<evidence type="ECO:0000313" key="3">
    <source>
        <dbReference type="Proteomes" id="UP001209412"/>
    </source>
</evidence>
<dbReference type="EMBL" id="JAMXWF010000008">
    <property type="protein sequence ID" value="MDQ6408075.1"/>
    <property type="molecule type" value="Genomic_DNA"/>
</dbReference>